<dbReference type="EMBL" id="RBDX01000013">
    <property type="protein sequence ID" value="RKN07935.1"/>
    <property type="molecule type" value="Genomic_DNA"/>
</dbReference>
<organism evidence="1 4">
    <name type="scientific">Streptomyces radicis</name>
    <dbReference type="NCBI Taxonomy" id="1750517"/>
    <lineage>
        <taxon>Bacteria</taxon>
        <taxon>Bacillati</taxon>
        <taxon>Actinomycetota</taxon>
        <taxon>Actinomycetes</taxon>
        <taxon>Kitasatosporales</taxon>
        <taxon>Streptomycetaceae</taxon>
        <taxon>Streptomyces</taxon>
    </lineage>
</organism>
<dbReference type="EMBL" id="RBDY01000012">
    <property type="protein sequence ID" value="RKN20775.1"/>
    <property type="molecule type" value="Genomic_DNA"/>
</dbReference>
<dbReference type="InterPro" id="IPR019239">
    <property type="entry name" value="VapB_antitoxin"/>
</dbReference>
<dbReference type="AlphaFoldDB" id="A0A3A9W3W2"/>
<evidence type="ECO:0000313" key="1">
    <source>
        <dbReference type="EMBL" id="RKN07935.1"/>
    </source>
</evidence>
<name>A0A3A9W3W2_9ACTN</name>
<keyword evidence="3" id="KW-1185">Reference proteome</keyword>
<dbReference type="Pfam" id="PF09957">
    <property type="entry name" value="VapB_antitoxin"/>
    <property type="match status" value="1"/>
</dbReference>
<evidence type="ECO:0000313" key="3">
    <source>
        <dbReference type="Proteomes" id="UP000268652"/>
    </source>
</evidence>
<sequence>MTKMLVDIDDEALADAARVFGTKTKKDTVNTALREATLRIRRARALELLGEMADQGDFDAYLGNKRSYRP</sequence>
<dbReference type="Proteomes" id="UP000275024">
    <property type="component" value="Unassembled WGS sequence"/>
</dbReference>
<proteinExistence type="predicted"/>
<accession>A0A3A9W3W2</accession>
<evidence type="ECO:0000313" key="2">
    <source>
        <dbReference type="EMBL" id="RKN20775.1"/>
    </source>
</evidence>
<protein>
    <submittedName>
        <fullName evidence="1">DUF2191 domain-containing protein</fullName>
    </submittedName>
</protein>
<reference evidence="3 4" key="1">
    <citation type="submission" date="2018-09" db="EMBL/GenBank/DDBJ databases">
        <title>Streptomyces sp. nov. DS1-2, an endophytic actinomycete isolated from roots of Dendrobium scabrilingue.</title>
        <authorList>
            <person name="Kuncharoen N."/>
            <person name="Kudo T."/>
            <person name="Ohkuma M."/>
            <person name="Yuki M."/>
            <person name="Tanasupawat S."/>
        </authorList>
    </citation>
    <scope>NUCLEOTIDE SEQUENCE [LARGE SCALE GENOMIC DNA]</scope>
    <source>
        <strain evidence="1 4">AZ1-7</strain>
        <strain evidence="2 3">DS1-2</strain>
    </source>
</reference>
<gene>
    <name evidence="2" type="ORF">D7318_17340</name>
    <name evidence="1" type="ORF">D7319_17580</name>
</gene>
<dbReference type="RefSeq" id="WP_120698126.1">
    <property type="nucleotide sequence ID" value="NZ_RBDX01000013.1"/>
</dbReference>
<dbReference type="Proteomes" id="UP000268652">
    <property type="component" value="Unassembled WGS sequence"/>
</dbReference>
<comment type="caution">
    <text evidence="1">The sequence shown here is derived from an EMBL/GenBank/DDBJ whole genome shotgun (WGS) entry which is preliminary data.</text>
</comment>
<evidence type="ECO:0000313" key="4">
    <source>
        <dbReference type="Proteomes" id="UP000275024"/>
    </source>
</evidence>
<dbReference type="OrthoDB" id="4563074at2"/>